<dbReference type="OrthoDB" id="3944494at2759"/>
<proteinExistence type="predicted"/>
<dbReference type="EMBL" id="ML993678">
    <property type="protein sequence ID" value="KAF2158374.1"/>
    <property type="molecule type" value="Genomic_DNA"/>
</dbReference>
<name>A0A6A6BU95_ZASCE</name>
<evidence type="ECO:0000313" key="2">
    <source>
        <dbReference type="Proteomes" id="UP000799537"/>
    </source>
</evidence>
<evidence type="ECO:0008006" key="3">
    <source>
        <dbReference type="Google" id="ProtNLM"/>
    </source>
</evidence>
<protein>
    <recommendedName>
        <fullName evidence="3">C2H2-type domain-containing protein</fullName>
    </recommendedName>
</protein>
<accession>A0A6A6BU95</accession>
<dbReference type="GeneID" id="54563469"/>
<organism evidence="1 2">
    <name type="scientific">Zasmidium cellare ATCC 36951</name>
    <dbReference type="NCBI Taxonomy" id="1080233"/>
    <lineage>
        <taxon>Eukaryota</taxon>
        <taxon>Fungi</taxon>
        <taxon>Dikarya</taxon>
        <taxon>Ascomycota</taxon>
        <taxon>Pezizomycotina</taxon>
        <taxon>Dothideomycetes</taxon>
        <taxon>Dothideomycetidae</taxon>
        <taxon>Mycosphaerellales</taxon>
        <taxon>Mycosphaerellaceae</taxon>
        <taxon>Zasmidium</taxon>
    </lineage>
</organism>
<dbReference type="Pfam" id="PF12013">
    <property type="entry name" value="OrsD"/>
    <property type="match status" value="1"/>
</dbReference>
<dbReference type="AlphaFoldDB" id="A0A6A6BU95"/>
<dbReference type="RefSeq" id="XP_033659263.1">
    <property type="nucleotide sequence ID" value="XM_033810197.1"/>
</dbReference>
<sequence>MASTAVDVFEYLPEHRLAVCRTCHFAVLPSQATTHLAHHHRDIPARLRPAIVRELAGWPDICQQPSSGVAPAGVPEPFSSLALFTDGLQCQLEPQACRYICRSLGTLRGHWRRAHQWAPGTHGGCRSSQRQAAAAQRRADAYRSVWCQRFFVAHGGTPYFEVARPAQHLRTLDKSLAEGEQERQQQQEQGQEQDDSFLQDVLADLAGREATSSVVHGGVQRPRHQQEVSPWLELTRWAGYLSGHPLPELAALAAVPDPSVCNDEINVFDQSRINSFLQQSRASDRPLMIKLQKSTWRRYTSVWKALLCFVCRTADADCPIALEHRFTSYQAACLDSTLANARALQHAAVTDVDVACPAAVEQARDRLDATCLDLCIALLDQDLRGRLYESATVGFLAVLGIDVARNNLREAYCFSPRLSGFIKISQLLTI</sequence>
<evidence type="ECO:0000313" key="1">
    <source>
        <dbReference type="EMBL" id="KAF2158374.1"/>
    </source>
</evidence>
<dbReference type="Proteomes" id="UP000799537">
    <property type="component" value="Unassembled WGS sequence"/>
</dbReference>
<keyword evidence="2" id="KW-1185">Reference proteome</keyword>
<dbReference type="InterPro" id="IPR022698">
    <property type="entry name" value="OrsD"/>
</dbReference>
<gene>
    <name evidence="1" type="ORF">M409DRAFT_31110</name>
</gene>
<reference evidence="1" key="1">
    <citation type="journal article" date="2020" name="Stud. Mycol.">
        <title>101 Dothideomycetes genomes: a test case for predicting lifestyles and emergence of pathogens.</title>
        <authorList>
            <person name="Haridas S."/>
            <person name="Albert R."/>
            <person name="Binder M."/>
            <person name="Bloem J."/>
            <person name="Labutti K."/>
            <person name="Salamov A."/>
            <person name="Andreopoulos B."/>
            <person name="Baker S."/>
            <person name="Barry K."/>
            <person name="Bills G."/>
            <person name="Bluhm B."/>
            <person name="Cannon C."/>
            <person name="Castanera R."/>
            <person name="Culley D."/>
            <person name="Daum C."/>
            <person name="Ezra D."/>
            <person name="Gonzalez J."/>
            <person name="Henrissat B."/>
            <person name="Kuo A."/>
            <person name="Liang C."/>
            <person name="Lipzen A."/>
            <person name="Lutzoni F."/>
            <person name="Magnuson J."/>
            <person name="Mondo S."/>
            <person name="Nolan M."/>
            <person name="Ohm R."/>
            <person name="Pangilinan J."/>
            <person name="Park H.-J."/>
            <person name="Ramirez L."/>
            <person name="Alfaro M."/>
            <person name="Sun H."/>
            <person name="Tritt A."/>
            <person name="Yoshinaga Y."/>
            <person name="Zwiers L.-H."/>
            <person name="Turgeon B."/>
            <person name="Goodwin S."/>
            <person name="Spatafora J."/>
            <person name="Crous P."/>
            <person name="Grigoriev I."/>
        </authorList>
    </citation>
    <scope>NUCLEOTIDE SEQUENCE</scope>
    <source>
        <strain evidence="1">ATCC 36951</strain>
    </source>
</reference>